<dbReference type="InterPro" id="IPR010243">
    <property type="entry name" value="RNA_pol_bsu_bac"/>
</dbReference>
<dbReference type="GO" id="GO:0006351">
    <property type="term" value="P:DNA-templated transcription"/>
    <property type="evidence" value="ECO:0007669"/>
    <property type="project" value="UniProtKB-UniRule"/>
</dbReference>
<dbReference type="GO" id="GO:0003899">
    <property type="term" value="F:DNA-directed RNA polymerase activity"/>
    <property type="evidence" value="ECO:0007669"/>
    <property type="project" value="UniProtKB-UniRule"/>
</dbReference>
<dbReference type="Pfam" id="PF04560">
    <property type="entry name" value="RNA_pol_Rpb2_7"/>
    <property type="match status" value="1"/>
</dbReference>
<dbReference type="RefSeq" id="WP_406608537.1">
    <property type="nucleotide sequence ID" value="NZ_PFKO01000381.1"/>
</dbReference>
<feature type="domain" description="RNA polymerase Rpb2" evidence="11">
    <location>
        <begin position="144"/>
        <end position="288"/>
    </location>
</feature>
<gene>
    <name evidence="6 15" type="primary">rpoB</name>
    <name evidence="15" type="ORF">COZ07_10365</name>
</gene>
<comment type="catalytic activity">
    <reaction evidence="5 6 8">
        <text>RNA(n) + a ribonucleoside 5'-triphosphate = RNA(n+1) + diphosphate</text>
        <dbReference type="Rhea" id="RHEA:21248"/>
        <dbReference type="Rhea" id="RHEA-COMP:14527"/>
        <dbReference type="Rhea" id="RHEA-COMP:17342"/>
        <dbReference type="ChEBI" id="CHEBI:33019"/>
        <dbReference type="ChEBI" id="CHEBI:61557"/>
        <dbReference type="ChEBI" id="CHEBI:140395"/>
        <dbReference type="EC" id="2.7.7.6"/>
    </reaction>
</comment>
<feature type="domain" description="DNA-directed RNA polymerase beta subunit external 1" evidence="14">
    <location>
        <begin position="585"/>
        <end position="650"/>
    </location>
</feature>
<keyword evidence="2 6" id="KW-0808">Transferase</keyword>
<dbReference type="InterPro" id="IPR007644">
    <property type="entry name" value="RNA_pol_bsu_protrusion"/>
</dbReference>
<dbReference type="Pfam" id="PF10385">
    <property type="entry name" value="RNA_pol_Rpb2_45"/>
    <property type="match status" value="1"/>
</dbReference>
<dbReference type="PANTHER" id="PTHR20856">
    <property type="entry name" value="DNA-DIRECTED RNA POLYMERASE I SUBUNIT 2"/>
    <property type="match status" value="1"/>
</dbReference>
<evidence type="ECO:0000256" key="2">
    <source>
        <dbReference type="ARBA" id="ARBA00022679"/>
    </source>
</evidence>
<dbReference type="InterPro" id="IPR037033">
    <property type="entry name" value="DNA-dir_RNAP_su2_hyb_sf"/>
</dbReference>
<accession>A0A2M7PL91</accession>
<comment type="caution">
    <text evidence="15">The sequence shown here is derived from an EMBL/GenBank/DDBJ whole genome shotgun (WGS) entry which is preliminary data.</text>
</comment>
<feature type="domain" description="RNA polymerase Rpb2" evidence="10">
    <location>
        <begin position="1100"/>
        <end position="1174"/>
    </location>
</feature>
<dbReference type="Gene3D" id="2.30.150.10">
    <property type="entry name" value="DNA-directed RNA polymerase, beta subunit, external 1 domain"/>
    <property type="match status" value="1"/>
</dbReference>
<evidence type="ECO:0000259" key="11">
    <source>
        <dbReference type="Pfam" id="PF04561"/>
    </source>
</evidence>
<dbReference type="Gene3D" id="2.40.50.100">
    <property type="match status" value="1"/>
</dbReference>
<dbReference type="InterPro" id="IPR015712">
    <property type="entry name" value="DNA-dir_RNA_pol_su2"/>
</dbReference>
<evidence type="ECO:0000313" key="15">
    <source>
        <dbReference type="EMBL" id="PIY31122.1"/>
    </source>
</evidence>
<dbReference type="InterPro" id="IPR014724">
    <property type="entry name" value="RNA_pol_RPB2_OB-fold"/>
</dbReference>
<dbReference type="Gene3D" id="3.90.1800.10">
    <property type="entry name" value="RNA polymerase alpha subunit dimerisation domain"/>
    <property type="match status" value="1"/>
</dbReference>
<evidence type="ECO:0000256" key="4">
    <source>
        <dbReference type="ARBA" id="ARBA00023163"/>
    </source>
</evidence>
<reference evidence="15 16" key="1">
    <citation type="submission" date="2017-09" db="EMBL/GenBank/DDBJ databases">
        <title>Depth-based differentiation of microbial function through sediment-hosted aquifers and enrichment of novel symbionts in the deep terrestrial subsurface.</title>
        <authorList>
            <person name="Probst A.J."/>
            <person name="Ladd B."/>
            <person name="Jarett J.K."/>
            <person name="Geller-Mcgrath D.E."/>
            <person name="Sieber C.M."/>
            <person name="Emerson J.B."/>
            <person name="Anantharaman K."/>
            <person name="Thomas B.C."/>
            <person name="Malmstrom R."/>
            <person name="Stieglmeier M."/>
            <person name="Klingl A."/>
            <person name="Woyke T."/>
            <person name="Ryan C.M."/>
            <person name="Banfield J.F."/>
        </authorList>
    </citation>
    <scope>NUCLEOTIDE SEQUENCE [LARGE SCALE GENOMIC DNA]</scope>
    <source>
        <strain evidence="15">CG_4_10_14_3_um_filter_34_13</strain>
    </source>
</reference>
<dbReference type="PROSITE" id="PS01166">
    <property type="entry name" value="RNA_POL_BETA"/>
    <property type="match status" value="1"/>
</dbReference>
<organism evidence="15 16">
    <name type="scientific">Candidatus Infernicultor aquiphilus</name>
    <dbReference type="NCBI Taxonomy" id="1805029"/>
    <lineage>
        <taxon>Bacteria</taxon>
        <taxon>Pseudomonadati</taxon>
        <taxon>Atribacterota</taxon>
        <taxon>Candidatus Phoenicimicrobiia</taxon>
        <taxon>Candidatus Pheonicimicrobiales</taxon>
        <taxon>Candidatus Phoenicimicrobiaceae</taxon>
        <taxon>Candidatus Infernicultor</taxon>
    </lineage>
</organism>
<dbReference type="Pfam" id="PF00562">
    <property type="entry name" value="RNA_pol_Rpb2_6"/>
    <property type="match status" value="1"/>
</dbReference>
<dbReference type="Pfam" id="PF04563">
    <property type="entry name" value="RNA_pol_Rpb2_1"/>
    <property type="match status" value="1"/>
</dbReference>
<dbReference type="EC" id="2.7.7.6" evidence="6 8"/>
<dbReference type="GO" id="GO:0003677">
    <property type="term" value="F:DNA binding"/>
    <property type="evidence" value="ECO:0007669"/>
    <property type="project" value="UniProtKB-UniRule"/>
</dbReference>
<evidence type="ECO:0000256" key="7">
    <source>
        <dbReference type="RuleBase" id="RU000434"/>
    </source>
</evidence>
<dbReference type="InterPro" id="IPR007645">
    <property type="entry name" value="RNA_pol_Rpb2_3"/>
</dbReference>
<dbReference type="Gene3D" id="2.40.50.150">
    <property type="match status" value="1"/>
</dbReference>
<dbReference type="FunFam" id="3.90.1800.10:FF:000001">
    <property type="entry name" value="DNA-directed RNA polymerase subunit beta"/>
    <property type="match status" value="1"/>
</dbReference>
<dbReference type="Gene3D" id="3.90.1100.10">
    <property type="match status" value="2"/>
</dbReference>
<evidence type="ECO:0000259" key="10">
    <source>
        <dbReference type="Pfam" id="PF04560"/>
    </source>
</evidence>
<feature type="domain" description="RNA polymerase Rpb2" evidence="13">
    <location>
        <begin position="507"/>
        <end position="575"/>
    </location>
</feature>
<dbReference type="HAMAP" id="MF_01321">
    <property type="entry name" value="RNApol_bact_RpoB"/>
    <property type="match status" value="1"/>
</dbReference>
<dbReference type="InterPro" id="IPR007641">
    <property type="entry name" value="RNA_pol_Rpb2_7"/>
</dbReference>
<protein>
    <recommendedName>
        <fullName evidence="6 8">DNA-directed RNA polymerase subunit beta</fullName>
        <shortName evidence="6">RNAP subunit beta</shortName>
        <ecNumber evidence="6 8">2.7.7.6</ecNumber>
    </recommendedName>
    <alternativeName>
        <fullName evidence="6">RNA polymerase subunit beta</fullName>
    </alternativeName>
    <alternativeName>
        <fullName evidence="6">Transcriptase subunit beta</fullName>
    </alternativeName>
</protein>
<dbReference type="SUPFAM" id="SSF64484">
    <property type="entry name" value="beta and beta-prime subunits of DNA dependent RNA-polymerase"/>
    <property type="match status" value="1"/>
</dbReference>
<dbReference type="EMBL" id="PFKO01000381">
    <property type="protein sequence ID" value="PIY31122.1"/>
    <property type="molecule type" value="Genomic_DNA"/>
</dbReference>
<keyword evidence="4 6" id="KW-0804">Transcription</keyword>
<evidence type="ECO:0000256" key="1">
    <source>
        <dbReference type="ARBA" id="ARBA00022478"/>
    </source>
</evidence>
<evidence type="ECO:0000259" key="14">
    <source>
        <dbReference type="Pfam" id="PF10385"/>
    </source>
</evidence>
<evidence type="ECO:0000259" key="12">
    <source>
        <dbReference type="Pfam" id="PF04563"/>
    </source>
</evidence>
<dbReference type="Proteomes" id="UP000230646">
    <property type="component" value="Unassembled WGS sequence"/>
</dbReference>
<dbReference type="CDD" id="cd00653">
    <property type="entry name" value="RNA_pol_B_RPB2"/>
    <property type="match status" value="1"/>
</dbReference>
<evidence type="ECO:0000256" key="6">
    <source>
        <dbReference type="HAMAP-Rule" id="MF_01321"/>
    </source>
</evidence>
<sequence length="1202" mass="134996">MLNKYSQIKDYSKIPELCPIPNLLDIQKKSFEEFLQRFTPPDKRKKQGLEEVFLNIFPIQDFTGNLILDFISYSLGECKDSDYGCLEKGGTYSAPLEVKINLISKKTGEIKEQDVFMGDLPLMTENGSFIINGAERVIVNQLIRSPGIYFDEEKNESSNILFKFKIIPNRGSWLEFGFDSSNMIYVRIDKRRKIPATTLLRALGYETNGEIMELFDEEEIIKATLEKDNTTNEREALIEIFRRLRPSEPPTERNTRQLIHRLLFDPKRYDLAKVGRYKINRKLSFGDRILNKTVAHDIFDPDSKKIIIKAEERINQKAFSIIIKAGIEKVKVLNSENETVTIFNEKDESLMPIIDKLSDGINEKIIDTTIVEDIINQASGEIICKAGSELNSALLNKIKEYKEKIKVKKGYSLTKEDIVASLRYLVNLYRGIGYIDDIDHLGNRRVKTVGELLQDQFYIGLTRMERVIRERMTIQPDVSAITPQALINARPLLATIRQFFGSSQLSQFMDQTNPLSEITHKRRLSALGPGGLTRERAGFEVRDVHHTHYGRICPIETPEGPNVGLIGSLCIYAKVNELGFIETPYFRVIDGKVTNEIAYLSADEEDKYKIAQINIKINEDSKISQDNVPCRFRGEIIECSPQDIDFIDVSPKQIASISASLIPFLEHDDANRALMGTNMQRQSVPIIRTEIPLVGTGMENKVAIDSGAVVVSKDDGMVEKVSADKIIIKCSNNTIKEYSLKKFVRSNQGTCINQIPIVEKGVVVKKGDIIADGPLTSQGCLSLGRNILIAYMPWEGYNFEDAILISDKLVREDIFTSIHISEHECAARDTKLGPEEITCDIPNIGEGNLSNLDESGIVRIGAEVESGDILVGKVTPKGETDLGPEERLLRAIFGEKAREVRDTSLRVPHGEKGKVIDVKVFSRENNDELSPPGVNKLVKVFIAQKRKISEGDKISGRHGNKGVISKILPENDMPFMADGTPIEIVLNPLGVPSRMNVGQILEVHLGWAAKTLGFRIITPIFNGAKEEEIKQALIEAKLPKDGKAILFDGRTGRPFDQKVTVGYSYILKLNHLVDDKIHARSTGPYSLVTQQPLGGKAQFGGQRFGEMEVWALEGYGAAYNLQEMLTVKSDDVTGRIKTYEAIVKGENIPVPGMPESFKVLIKELRSLNLDVKVLDSQNKEVEIKEDIDSKDEINENLMKEIN</sequence>
<proteinExistence type="inferred from homology"/>
<evidence type="ECO:0000256" key="5">
    <source>
        <dbReference type="ARBA" id="ARBA00048552"/>
    </source>
</evidence>
<evidence type="ECO:0000313" key="16">
    <source>
        <dbReference type="Proteomes" id="UP000230646"/>
    </source>
</evidence>
<evidence type="ECO:0000259" key="13">
    <source>
        <dbReference type="Pfam" id="PF04565"/>
    </source>
</evidence>
<keyword evidence="1 6" id="KW-0240">DNA-directed RNA polymerase</keyword>
<dbReference type="Gene3D" id="2.40.270.10">
    <property type="entry name" value="DNA-directed RNA polymerase, subunit 2, domain 6"/>
    <property type="match status" value="1"/>
</dbReference>
<comment type="function">
    <text evidence="6 8">DNA-dependent RNA polymerase catalyzes the transcription of DNA into RNA using the four ribonucleoside triphosphates as substrates.</text>
</comment>
<dbReference type="Pfam" id="PF04561">
    <property type="entry name" value="RNA_pol_Rpb2_2"/>
    <property type="match status" value="2"/>
</dbReference>
<dbReference type="InterPro" id="IPR007121">
    <property type="entry name" value="RNA_pol_bsu_CS"/>
</dbReference>
<dbReference type="NCBIfam" id="NF001616">
    <property type="entry name" value="PRK00405.1"/>
    <property type="match status" value="1"/>
</dbReference>
<dbReference type="GO" id="GO:0000428">
    <property type="term" value="C:DNA-directed RNA polymerase complex"/>
    <property type="evidence" value="ECO:0007669"/>
    <property type="project" value="UniProtKB-KW"/>
</dbReference>
<evidence type="ECO:0000256" key="8">
    <source>
        <dbReference type="RuleBase" id="RU363031"/>
    </source>
</evidence>
<name>A0A2M7PL91_9BACT</name>
<keyword evidence="3 6" id="KW-0548">Nucleotidyltransferase</keyword>
<dbReference type="InterPro" id="IPR042107">
    <property type="entry name" value="DNA-dir_RNA_pol_bsu_ext_1_sf"/>
</dbReference>
<dbReference type="Pfam" id="PF04565">
    <property type="entry name" value="RNA_pol_Rpb2_3"/>
    <property type="match status" value="1"/>
</dbReference>
<comment type="subunit">
    <text evidence="6 8">The RNAP catalytic core consists of 2 alpha, 1 beta, 1 beta' and 1 omega subunit. When a sigma factor is associated with the core the holoenzyme is formed, which can initiate transcription.</text>
</comment>
<comment type="similarity">
    <text evidence="6 7">Belongs to the RNA polymerase beta chain family.</text>
</comment>
<dbReference type="GO" id="GO:0032549">
    <property type="term" value="F:ribonucleoside binding"/>
    <property type="evidence" value="ECO:0007669"/>
    <property type="project" value="InterPro"/>
</dbReference>
<dbReference type="InterPro" id="IPR007120">
    <property type="entry name" value="DNA-dir_RNAP_su2_dom"/>
</dbReference>
<dbReference type="InterPro" id="IPR007642">
    <property type="entry name" value="RNA_pol_Rpb2_2"/>
</dbReference>
<dbReference type="InterPro" id="IPR019462">
    <property type="entry name" value="DNA-dir_RNA_pol_bsu_external_1"/>
</dbReference>
<evidence type="ECO:0000256" key="3">
    <source>
        <dbReference type="ARBA" id="ARBA00022695"/>
    </source>
</evidence>
<feature type="domain" description="DNA-directed RNA polymerase subunit 2 hybrid-binding" evidence="9">
    <location>
        <begin position="712"/>
        <end position="1098"/>
    </location>
</feature>
<evidence type="ECO:0000259" key="9">
    <source>
        <dbReference type="Pfam" id="PF00562"/>
    </source>
</evidence>
<dbReference type="AlphaFoldDB" id="A0A2M7PL91"/>
<dbReference type="NCBIfam" id="TIGR02013">
    <property type="entry name" value="rpoB"/>
    <property type="match status" value="1"/>
</dbReference>
<feature type="domain" description="RNA polymerase Rpb2" evidence="11">
    <location>
        <begin position="404"/>
        <end position="447"/>
    </location>
</feature>
<feature type="domain" description="RNA polymerase beta subunit protrusion" evidence="12">
    <location>
        <begin position="23"/>
        <end position="491"/>
    </location>
</feature>